<protein>
    <submittedName>
        <fullName evidence="1">Uncharacterized protein</fullName>
    </submittedName>
</protein>
<accession>A0A2P5BAY2</accession>
<proteinExistence type="predicted"/>
<name>A0A2P5BAY2_TREOI</name>
<comment type="caution">
    <text evidence="1">The sequence shown here is derived from an EMBL/GenBank/DDBJ whole genome shotgun (WGS) entry which is preliminary data.</text>
</comment>
<reference evidence="2" key="1">
    <citation type="submission" date="2016-06" db="EMBL/GenBank/DDBJ databases">
        <title>Parallel loss of symbiosis genes in relatives of nitrogen-fixing non-legume Parasponia.</title>
        <authorList>
            <person name="Van Velzen R."/>
            <person name="Holmer R."/>
            <person name="Bu F."/>
            <person name="Rutten L."/>
            <person name="Van Zeijl A."/>
            <person name="Liu W."/>
            <person name="Santuari L."/>
            <person name="Cao Q."/>
            <person name="Sharma T."/>
            <person name="Shen D."/>
            <person name="Roswanjaya Y."/>
            <person name="Wardhani T."/>
            <person name="Kalhor M.S."/>
            <person name="Jansen J."/>
            <person name="Van den Hoogen J."/>
            <person name="Gungor B."/>
            <person name="Hartog M."/>
            <person name="Hontelez J."/>
            <person name="Verver J."/>
            <person name="Yang W.-C."/>
            <person name="Schijlen E."/>
            <person name="Repin R."/>
            <person name="Schilthuizen M."/>
            <person name="Schranz E."/>
            <person name="Heidstra R."/>
            <person name="Miyata K."/>
            <person name="Fedorova E."/>
            <person name="Kohlen W."/>
            <person name="Bisseling T."/>
            <person name="Smit S."/>
            <person name="Geurts R."/>
        </authorList>
    </citation>
    <scope>NUCLEOTIDE SEQUENCE [LARGE SCALE GENOMIC DNA]</scope>
    <source>
        <strain evidence="2">cv. RG33-2</strain>
    </source>
</reference>
<sequence>MSRILGGFLRIPNLFRTSWLWRRVCRGSRALPPAPQVEAAPIKRVTAAVLRKRVLVMSSHLSRLVEDYIDRCNRLLFLVGGDVLVVNRLIRSYVGGSLVIVRVKPLDNDRVVKTLRRSWRKIFRRRELQVRDKLCFKVIKPCPLVEEGAVHLTLLRRNEEGWRRIW</sequence>
<keyword evidence="2" id="KW-1185">Reference proteome</keyword>
<organism evidence="1 2">
    <name type="scientific">Trema orientale</name>
    <name type="common">Charcoal tree</name>
    <name type="synonym">Celtis orientalis</name>
    <dbReference type="NCBI Taxonomy" id="63057"/>
    <lineage>
        <taxon>Eukaryota</taxon>
        <taxon>Viridiplantae</taxon>
        <taxon>Streptophyta</taxon>
        <taxon>Embryophyta</taxon>
        <taxon>Tracheophyta</taxon>
        <taxon>Spermatophyta</taxon>
        <taxon>Magnoliopsida</taxon>
        <taxon>eudicotyledons</taxon>
        <taxon>Gunneridae</taxon>
        <taxon>Pentapetalae</taxon>
        <taxon>rosids</taxon>
        <taxon>fabids</taxon>
        <taxon>Rosales</taxon>
        <taxon>Cannabaceae</taxon>
        <taxon>Trema</taxon>
    </lineage>
</organism>
<evidence type="ECO:0000313" key="1">
    <source>
        <dbReference type="EMBL" id="PON45963.1"/>
    </source>
</evidence>
<gene>
    <name evidence="1" type="ORF">TorRG33x02_327480</name>
</gene>
<dbReference type="Proteomes" id="UP000237000">
    <property type="component" value="Unassembled WGS sequence"/>
</dbReference>
<dbReference type="EMBL" id="JXTC01000563">
    <property type="protein sequence ID" value="PON45963.1"/>
    <property type="molecule type" value="Genomic_DNA"/>
</dbReference>
<dbReference type="AlphaFoldDB" id="A0A2P5BAY2"/>
<evidence type="ECO:0000313" key="2">
    <source>
        <dbReference type="Proteomes" id="UP000237000"/>
    </source>
</evidence>
<dbReference type="InParanoid" id="A0A2P5BAY2"/>